<dbReference type="Proteomes" id="UP000501802">
    <property type="component" value="Chromosome"/>
</dbReference>
<accession>A0A6G9ASZ5</accession>
<organism evidence="3 4">
    <name type="scientific">Spirosoma aureum</name>
    <dbReference type="NCBI Taxonomy" id="2692134"/>
    <lineage>
        <taxon>Bacteria</taxon>
        <taxon>Pseudomonadati</taxon>
        <taxon>Bacteroidota</taxon>
        <taxon>Cytophagia</taxon>
        <taxon>Cytophagales</taxon>
        <taxon>Cytophagaceae</taxon>
        <taxon>Spirosoma</taxon>
    </lineage>
</organism>
<gene>
    <name evidence="3" type="ORF">G8759_24285</name>
</gene>
<keyword evidence="1" id="KW-0732">Signal</keyword>
<dbReference type="InterPro" id="IPR028072">
    <property type="entry name" value="DUF4466"/>
</dbReference>
<evidence type="ECO:0000259" key="2">
    <source>
        <dbReference type="Pfam" id="PF14725"/>
    </source>
</evidence>
<proteinExistence type="predicted"/>
<dbReference type="CDD" id="cd12106">
    <property type="entry name" value="PARMER_03128_N"/>
    <property type="match status" value="1"/>
</dbReference>
<sequence length="332" mass="35740">MKKIVYFVLPVLGTLLLNAGCQNKEVDPGATLKNDLLKKTTGPAVVGDRIEFAYAIGTLDGDLKDVRAEASITGGKGTGFSGFSWYTDRSTGVDKPVQTAADTVTNGAVSTATIIDVSKNKAVTLRYYYYPSEEGKGKDVSFRFSGTSSTGKEVAIQSPAYRISRMSMKRSLVLTDGAKAYVSLADMAVYSKAEVEQNNLASKIDFVYIYRPTLGSGNFAFGHALVAPSNADYLKDVSLPAGLPKTRTAIDKRVDVKDAQLRNTAGFDVYIDDVDLEQTTFPSAADYAYGLAVDQGAFVKTADGTYVAYVYVNAVNNTTKSMTISIKQIKLK</sequence>
<name>A0A6G9ASZ5_9BACT</name>
<keyword evidence="4" id="KW-1185">Reference proteome</keyword>
<dbReference type="AlphaFoldDB" id="A0A6G9ASZ5"/>
<dbReference type="EMBL" id="CP050063">
    <property type="protein sequence ID" value="QIP15530.1"/>
    <property type="molecule type" value="Genomic_DNA"/>
</dbReference>
<dbReference type="Gene3D" id="2.60.40.3550">
    <property type="entry name" value="Domain of unknown function DUF4466"/>
    <property type="match status" value="1"/>
</dbReference>
<dbReference type="CDD" id="cd07472">
    <property type="entry name" value="HmuY_like"/>
    <property type="match status" value="1"/>
</dbReference>
<evidence type="ECO:0000313" key="4">
    <source>
        <dbReference type="Proteomes" id="UP000501802"/>
    </source>
</evidence>
<dbReference type="InterPro" id="IPR041873">
    <property type="entry name" value="PARMER_03128_N"/>
</dbReference>
<reference evidence="3 4" key="1">
    <citation type="submission" date="2020-03" db="EMBL/GenBank/DDBJ databases">
        <authorList>
            <person name="Kim M.K."/>
        </authorList>
    </citation>
    <scope>NUCLEOTIDE SEQUENCE [LARGE SCALE GENOMIC DNA]</scope>
    <source>
        <strain evidence="3 4">BT328</strain>
    </source>
</reference>
<feature type="domain" description="DUF4466" evidence="2">
    <location>
        <begin position="27"/>
        <end position="330"/>
    </location>
</feature>
<feature type="chain" id="PRO_5026142331" evidence="1">
    <location>
        <begin position="20"/>
        <end position="332"/>
    </location>
</feature>
<protein>
    <submittedName>
        <fullName evidence="3">DUF4466 family protein</fullName>
    </submittedName>
</protein>
<dbReference type="KEGG" id="spib:G8759_24285"/>
<dbReference type="Pfam" id="PF14725">
    <property type="entry name" value="DUF4466"/>
    <property type="match status" value="1"/>
</dbReference>
<evidence type="ECO:0000256" key="1">
    <source>
        <dbReference type="SAM" id="SignalP"/>
    </source>
</evidence>
<feature type="signal peptide" evidence="1">
    <location>
        <begin position="1"/>
        <end position="19"/>
    </location>
</feature>
<evidence type="ECO:0000313" key="3">
    <source>
        <dbReference type="EMBL" id="QIP15530.1"/>
    </source>
</evidence>
<dbReference type="RefSeq" id="WP_167213901.1">
    <property type="nucleotide sequence ID" value="NZ_CP050063.1"/>
</dbReference>